<dbReference type="SUPFAM" id="SSF53822">
    <property type="entry name" value="Periplasmic binding protein-like I"/>
    <property type="match status" value="1"/>
</dbReference>
<dbReference type="SUPFAM" id="SSF47413">
    <property type="entry name" value="lambda repressor-like DNA-binding domains"/>
    <property type="match status" value="1"/>
</dbReference>
<dbReference type="CDD" id="cd06267">
    <property type="entry name" value="PBP1_LacI_sugar_binding-like"/>
    <property type="match status" value="1"/>
</dbReference>
<dbReference type="SMART" id="SM00354">
    <property type="entry name" value="HTH_LACI"/>
    <property type="match status" value="1"/>
</dbReference>
<dbReference type="STRING" id="1178515.SY83_00610"/>
<dbReference type="AlphaFoldDB" id="A0A172TDU8"/>
<dbReference type="CDD" id="cd01392">
    <property type="entry name" value="HTH_LacI"/>
    <property type="match status" value="1"/>
</dbReference>
<dbReference type="PANTHER" id="PTHR30146:SF109">
    <property type="entry name" value="HTH-TYPE TRANSCRIPTIONAL REGULATOR GALS"/>
    <property type="match status" value="1"/>
</dbReference>
<keyword evidence="3" id="KW-0804">Transcription</keyword>
<dbReference type="InterPro" id="IPR046335">
    <property type="entry name" value="LacI/GalR-like_sensor"/>
</dbReference>
<dbReference type="EMBL" id="CP011388">
    <property type="protein sequence ID" value="ANE45104.1"/>
    <property type="molecule type" value="Genomic_DNA"/>
</dbReference>
<dbReference type="GO" id="GO:0000976">
    <property type="term" value="F:transcription cis-regulatory region binding"/>
    <property type="evidence" value="ECO:0007669"/>
    <property type="project" value="TreeGrafter"/>
</dbReference>
<name>A0A172TDU8_9BACL</name>
<dbReference type="KEGG" id="pswu:SY83_00610"/>
<dbReference type="GO" id="GO:0003700">
    <property type="term" value="F:DNA-binding transcription factor activity"/>
    <property type="evidence" value="ECO:0007669"/>
    <property type="project" value="TreeGrafter"/>
</dbReference>
<dbReference type="Gene3D" id="1.10.260.40">
    <property type="entry name" value="lambda repressor-like DNA-binding domains"/>
    <property type="match status" value="1"/>
</dbReference>
<dbReference type="InterPro" id="IPR010982">
    <property type="entry name" value="Lambda_DNA-bd_dom_sf"/>
</dbReference>
<evidence type="ECO:0000256" key="1">
    <source>
        <dbReference type="ARBA" id="ARBA00023015"/>
    </source>
</evidence>
<feature type="domain" description="HTH lacI-type" evidence="4">
    <location>
        <begin position="1"/>
        <end position="55"/>
    </location>
</feature>
<keyword evidence="6" id="KW-1185">Reference proteome</keyword>
<reference evidence="5 6" key="1">
    <citation type="submission" date="2015-01" db="EMBL/GenBank/DDBJ databases">
        <title>Paenibacillus swuensis/DY6/whole genome sequencing.</title>
        <authorList>
            <person name="Kim M.K."/>
            <person name="Srinivasan S."/>
            <person name="Lee J.-J."/>
        </authorList>
    </citation>
    <scope>NUCLEOTIDE SEQUENCE [LARGE SCALE GENOMIC DNA]</scope>
    <source>
        <strain evidence="5 6">DY6</strain>
    </source>
</reference>
<dbReference type="InterPro" id="IPR000843">
    <property type="entry name" value="HTH_LacI"/>
</dbReference>
<sequence>MSRKEVAKRAGVSEATVSRVLNSVGPIAEKTRDRVLAAAKELNYHPSALAKNFVKRKSGNIGVILPYVPKVHIFSTYYFSEILSGVGEAVKQHGYDLLLLFTTPQEGVMNYSLYFQTQKVDACIILGARDTLEEREALEDLERNGYPFCLVNQRFEGSNYNGVDADHVQGSYEAVQYLLQQGAREIGFVNGPTMYSNSRDRLQGYRKALDEAGVAFRTDLLYEGNYSRKSGEALARVIAEQVPRPDAVFAANDRMAIGLLQGWKAIGLEAGRDIALIGYDNSDTAKVTDPPLTSVDVPFFEMGRQAVQLLMDEMSAVNELSEEHSKQRIHLLPTKLVVRRSSQWDHN</sequence>
<dbReference type="Gene3D" id="3.40.50.2300">
    <property type="match status" value="2"/>
</dbReference>
<keyword evidence="1" id="KW-0805">Transcription regulation</keyword>
<protein>
    <submittedName>
        <fullName evidence="5">LacI family transcriptional regulator</fullName>
    </submittedName>
</protein>
<dbReference type="OrthoDB" id="2831239at2"/>
<dbReference type="PATRIC" id="fig|1178515.4.peg.111"/>
<evidence type="ECO:0000313" key="5">
    <source>
        <dbReference type="EMBL" id="ANE45104.1"/>
    </source>
</evidence>
<evidence type="ECO:0000256" key="2">
    <source>
        <dbReference type="ARBA" id="ARBA00023125"/>
    </source>
</evidence>
<proteinExistence type="predicted"/>
<gene>
    <name evidence="5" type="ORF">SY83_00610</name>
</gene>
<keyword evidence="2" id="KW-0238">DNA-binding</keyword>
<evidence type="ECO:0000313" key="6">
    <source>
        <dbReference type="Proteomes" id="UP000076927"/>
    </source>
</evidence>
<evidence type="ECO:0000256" key="3">
    <source>
        <dbReference type="ARBA" id="ARBA00023163"/>
    </source>
</evidence>
<organism evidence="5 6">
    <name type="scientific">Paenibacillus swuensis</name>
    <dbReference type="NCBI Taxonomy" id="1178515"/>
    <lineage>
        <taxon>Bacteria</taxon>
        <taxon>Bacillati</taxon>
        <taxon>Bacillota</taxon>
        <taxon>Bacilli</taxon>
        <taxon>Bacillales</taxon>
        <taxon>Paenibacillaceae</taxon>
        <taxon>Paenibacillus</taxon>
    </lineage>
</organism>
<dbReference type="Proteomes" id="UP000076927">
    <property type="component" value="Chromosome"/>
</dbReference>
<dbReference type="InterPro" id="IPR028082">
    <property type="entry name" value="Peripla_BP_I"/>
</dbReference>
<dbReference type="PANTHER" id="PTHR30146">
    <property type="entry name" value="LACI-RELATED TRANSCRIPTIONAL REPRESSOR"/>
    <property type="match status" value="1"/>
</dbReference>
<dbReference type="Pfam" id="PF00356">
    <property type="entry name" value="LacI"/>
    <property type="match status" value="1"/>
</dbReference>
<evidence type="ECO:0000259" key="4">
    <source>
        <dbReference type="PROSITE" id="PS50932"/>
    </source>
</evidence>
<dbReference type="Pfam" id="PF13377">
    <property type="entry name" value="Peripla_BP_3"/>
    <property type="match status" value="1"/>
</dbReference>
<accession>A0A172TDU8</accession>
<dbReference type="PROSITE" id="PS50932">
    <property type="entry name" value="HTH_LACI_2"/>
    <property type="match status" value="1"/>
</dbReference>